<dbReference type="Proteomes" id="UP000039046">
    <property type="component" value="Unassembled WGS sequence"/>
</dbReference>
<dbReference type="SUPFAM" id="SSF56059">
    <property type="entry name" value="Glutathione synthetase ATP-binding domain-like"/>
    <property type="match status" value="1"/>
</dbReference>
<dbReference type="OrthoDB" id="2013972at2759"/>
<accession>A0A0A1TQJ2</accession>
<organism evidence="5 6">
    <name type="scientific">[Torrubiella] hemipterigena</name>
    <dbReference type="NCBI Taxonomy" id="1531966"/>
    <lineage>
        <taxon>Eukaryota</taxon>
        <taxon>Fungi</taxon>
        <taxon>Dikarya</taxon>
        <taxon>Ascomycota</taxon>
        <taxon>Pezizomycotina</taxon>
        <taxon>Sordariomycetes</taxon>
        <taxon>Hypocreomycetidae</taxon>
        <taxon>Hypocreales</taxon>
        <taxon>Clavicipitaceae</taxon>
        <taxon>Clavicipitaceae incertae sedis</taxon>
        <taxon>'Torrubiella' clade</taxon>
    </lineage>
</organism>
<dbReference type="InterPro" id="IPR013815">
    <property type="entry name" value="ATP_grasp_subdomain_1"/>
</dbReference>
<dbReference type="STRING" id="1531966.A0A0A1TQJ2"/>
<name>A0A0A1TQJ2_9HYPO</name>
<keyword evidence="6" id="KW-1185">Reference proteome</keyword>
<dbReference type="Gene3D" id="3.30.1490.20">
    <property type="entry name" value="ATP-grasp fold, A domain"/>
    <property type="match status" value="1"/>
</dbReference>
<dbReference type="GO" id="GO:0046872">
    <property type="term" value="F:metal ion binding"/>
    <property type="evidence" value="ECO:0007669"/>
    <property type="project" value="InterPro"/>
</dbReference>
<protein>
    <recommendedName>
        <fullName evidence="4">ATP-grasp domain-containing protein</fullName>
    </recommendedName>
</protein>
<keyword evidence="2" id="KW-0436">Ligase</keyword>
<dbReference type="InterPro" id="IPR011761">
    <property type="entry name" value="ATP-grasp"/>
</dbReference>
<dbReference type="PROSITE" id="PS50975">
    <property type="entry name" value="ATP_GRASP"/>
    <property type="match status" value="1"/>
</dbReference>
<evidence type="ECO:0000313" key="6">
    <source>
        <dbReference type="Proteomes" id="UP000039046"/>
    </source>
</evidence>
<keyword evidence="3" id="KW-0547">Nucleotide-binding</keyword>
<dbReference type="PANTHER" id="PTHR23132">
    <property type="entry name" value="D-ALANINE--D-ALANINE LIGASE"/>
    <property type="match status" value="1"/>
</dbReference>
<dbReference type="GO" id="GO:0005524">
    <property type="term" value="F:ATP binding"/>
    <property type="evidence" value="ECO:0007669"/>
    <property type="project" value="UniProtKB-UniRule"/>
</dbReference>
<keyword evidence="3" id="KW-0067">ATP-binding</keyword>
<dbReference type="Gene3D" id="3.30.470.20">
    <property type="entry name" value="ATP-grasp fold, B domain"/>
    <property type="match status" value="1"/>
</dbReference>
<feature type="domain" description="ATP-grasp" evidence="4">
    <location>
        <begin position="121"/>
        <end position="355"/>
    </location>
</feature>
<dbReference type="HOGENOM" id="CLU_039268_2_1_1"/>
<evidence type="ECO:0000256" key="2">
    <source>
        <dbReference type="ARBA" id="ARBA00022598"/>
    </source>
</evidence>
<dbReference type="EMBL" id="CDHN01000005">
    <property type="protein sequence ID" value="CEJ93292.1"/>
    <property type="molecule type" value="Genomic_DNA"/>
</dbReference>
<evidence type="ECO:0000256" key="3">
    <source>
        <dbReference type="PROSITE-ProRule" id="PRU00409"/>
    </source>
</evidence>
<dbReference type="AlphaFoldDB" id="A0A0A1TQJ2"/>
<dbReference type="GO" id="GO:0008716">
    <property type="term" value="F:D-alanine-D-alanine ligase activity"/>
    <property type="evidence" value="ECO:0007669"/>
    <property type="project" value="InterPro"/>
</dbReference>
<gene>
    <name evidence="5" type="ORF">VHEMI08891</name>
</gene>
<dbReference type="InterPro" id="IPR011095">
    <property type="entry name" value="Dala_Dala_lig_C"/>
</dbReference>
<evidence type="ECO:0000256" key="1">
    <source>
        <dbReference type="ARBA" id="ARBA00010871"/>
    </source>
</evidence>
<reference evidence="5 6" key="1">
    <citation type="journal article" date="2015" name="Genome Announc.">
        <title>Draft Genome Sequence and Gene Annotation of the Entomopathogenic Fungus Verticillium hemipterigenum.</title>
        <authorList>
            <person name="Horn F."/>
            <person name="Habel A."/>
            <person name="Scharf D.H."/>
            <person name="Dworschak J."/>
            <person name="Brakhage A.A."/>
            <person name="Guthke R."/>
            <person name="Hertweck C."/>
            <person name="Linde J."/>
        </authorList>
    </citation>
    <scope>NUCLEOTIDE SEQUENCE [LARGE SCALE GENOMIC DNA]</scope>
</reference>
<dbReference type="PANTHER" id="PTHR23132:SF23">
    <property type="entry name" value="D-ALANINE--D-ALANINE LIGASE B"/>
    <property type="match status" value="1"/>
</dbReference>
<comment type="similarity">
    <text evidence="1">Belongs to the D-alanine--D-alanine ligase family.</text>
</comment>
<proteinExistence type="inferred from homology"/>
<sequence>MTLSKKLVVAVVYENQDDYLQQGYTKAQVMDLAHPCEVDPVVDALVKLGHTVERVPGIQHLVRALAKHEGRKWDLVFNMSEGFFGSSREAQVPGLLEAYQILFTFGSAATMATCLNKVDTKIILQHHNIPTAPFVRIQGHESTDSLDLNHIRSQLPTYPVFVKPSMEGTCMGIDSASRASNEDELRRKIETLQTQHPGQDILVESFLAGRDITVSLVGTGANTRVLGALEWLWEKKGDGFEFHTGYTKGCFILSEFEKQPDNLQGSAVYRVISEEGMKDPQVQAACKTAVATWKLFNCRDAGRVDLRFDKNGPDGVPNVLEVNPIAGLEKDESLLPMTAKLGGLEFTGLIDEIVRSALLRRKA</sequence>
<evidence type="ECO:0000313" key="5">
    <source>
        <dbReference type="EMBL" id="CEJ93292.1"/>
    </source>
</evidence>
<dbReference type="Pfam" id="PF07478">
    <property type="entry name" value="Dala_Dala_lig_C"/>
    <property type="match status" value="1"/>
</dbReference>
<evidence type="ECO:0000259" key="4">
    <source>
        <dbReference type="PROSITE" id="PS50975"/>
    </source>
</evidence>